<evidence type="ECO:0000256" key="3">
    <source>
        <dbReference type="ARBA" id="ARBA00023169"/>
    </source>
</evidence>
<evidence type="ECO:0000313" key="5">
    <source>
        <dbReference type="EMBL" id="KRL66629.1"/>
    </source>
</evidence>
<keyword evidence="2" id="KW-0808">Transferase</keyword>
<protein>
    <recommendedName>
        <fullName evidence="4">Stealth protein CR2 conserved region 2 domain-containing protein</fullName>
    </recommendedName>
</protein>
<dbReference type="InterPro" id="IPR047141">
    <property type="entry name" value="Stealth"/>
</dbReference>
<dbReference type="Proteomes" id="UP000051647">
    <property type="component" value="Unassembled WGS sequence"/>
</dbReference>
<feature type="domain" description="Stealth protein CR2 conserved region 2" evidence="4">
    <location>
        <begin position="2"/>
        <end position="79"/>
    </location>
</feature>
<dbReference type="Pfam" id="PF11380">
    <property type="entry name" value="Stealth_CR2"/>
    <property type="match status" value="1"/>
</dbReference>
<comment type="similarity">
    <text evidence="1">Belongs to the stealth family.</text>
</comment>
<dbReference type="GO" id="GO:0016772">
    <property type="term" value="F:transferase activity, transferring phosphorus-containing groups"/>
    <property type="evidence" value="ECO:0007669"/>
    <property type="project" value="InterPro"/>
</dbReference>
<keyword evidence="6" id="KW-1185">Reference proteome</keyword>
<dbReference type="eggNOG" id="COG0438">
    <property type="taxonomic scope" value="Bacteria"/>
</dbReference>
<comment type="caution">
    <text evidence="5">The sequence shown here is derived from an EMBL/GenBank/DDBJ whole genome shotgun (WGS) entry which is preliminary data.</text>
</comment>
<accession>A0A0R1SK11</accession>
<dbReference type="AlphaFoldDB" id="A0A0R1SK11"/>
<dbReference type="PANTHER" id="PTHR24045">
    <property type="match status" value="1"/>
</dbReference>
<dbReference type="InterPro" id="IPR021520">
    <property type="entry name" value="Stealth_CR2"/>
</dbReference>
<dbReference type="EMBL" id="AZFA01000013">
    <property type="protein sequence ID" value="KRL66629.1"/>
    <property type="molecule type" value="Genomic_DNA"/>
</dbReference>
<reference evidence="5 6" key="1">
    <citation type="journal article" date="2015" name="Genome Announc.">
        <title>Expanding the biotechnology potential of lactobacilli through comparative genomics of 213 strains and associated genera.</title>
        <authorList>
            <person name="Sun Z."/>
            <person name="Harris H.M."/>
            <person name="McCann A."/>
            <person name="Guo C."/>
            <person name="Argimon S."/>
            <person name="Zhang W."/>
            <person name="Yang X."/>
            <person name="Jeffery I.B."/>
            <person name="Cooney J.C."/>
            <person name="Kagawa T.F."/>
            <person name="Liu W."/>
            <person name="Song Y."/>
            <person name="Salvetti E."/>
            <person name="Wrobel A."/>
            <person name="Rasinkangas P."/>
            <person name="Parkhill J."/>
            <person name="Rea M.C."/>
            <person name="O'Sullivan O."/>
            <person name="Ritari J."/>
            <person name="Douillard F.P."/>
            <person name="Paul Ross R."/>
            <person name="Yang R."/>
            <person name="Briner A.E."/>
            <person name="Felis G.E."/>
            <person name="de Vos W.M."/>
            <person name="Barrangou R."/>
            <person name="Klaenhammer T.R."/>
            <person name="Caufield P.W."/>
            <person name="Cui Y."/>
            <person name="Zhang H."/>
            <person name="O'Toole P.W."/>
        </authorList>
    </citation>
    <scope>NUCLEOTIDE SEQUENCE [LARGE SCALE GENOMIC DNA]</scope>
    <source>
        <strain evidence="5 6">DSM 14857</strain>
    </source>
</reference>
<evidence type="ECO:0000256" key="1">
    <source>
        <dbReference type="ARBA" id="ARBA00007583"/>
    </source>
</evidence>
<keyword evidence="3" id="KW-0270">Exopolysaccharide synthesis</keyword>
<dbReference type="STRING" id="1423815.FC27_GL000503"/>
<evidence type="ECO:0000256" key="2">
    <source>
        <dbReference type="ARBA" id="ARBA00022679"/>
    </source>
</evidence>
<proteinExistence type="inferred from homology"/>
<gene>
    <name evidence="5" type="ORF">FC27_GL000503</name>
</gene>
<dbReference type="PANTHER" id="PTHR24045:SF0">
    <property type="entry name" value="N-ACETYLGLUCOSAMINE-1-PHOSPHOTRANSFERASE SUBUNITS ALPHA_BETA"/>
    <property type="match status" value="1"/>
</dbReference>
<evidence type="ECO:0000313" key="6">
    <source>
        <dbReference type="Proteomes" id="UP000051647"/>
    </source>
</evidence>
<dbReference type="PATRIC" id="fig|1423815.3.peg.510"/>
<name>A0A0R1SK11_9LACO</name>
<organism evidence="5 6">
    <name type="scientific">Companilactobacillus versmoldensis DSM 14857 = KCTC 3814</name>
    <dbReference type="NCBI Taxonomy" id="1423815"/>
    <lineage>
        <taxon>Bacteria</taxon>
        <taxon>Bacillati</taxon>
        <taxon>Bacillota</taxon>
        <taxon>Bacilli</taxon>
        <taxon>Lactobacillales</taxon>
        <taxon>Lactobacillaceae</taxon>
        <taxon>Companilactobacillus</taxon>
    </lineage>
</organism>
<sequence>MNRIFIITDNQVPEGISDNPKIELIDHSDFIDDKFLPTFNSNAIELNIHHIEKLSEHFVLFNDDMILNNKVEPDDFFKCGLPVDAAVFSPIFPESEFDRIRINNVAEINKHFDKRTVQKKIFTKIFNFKYHKLLINNILVSPYSRFTGFHDFHLPISYTKAEFKEVWNYESELLNETISHKFRKDSEISHWFIRYWRLMKGQFATQKLPFGRFFYLFEDASWEEEIINGKSKVICINDCDDLSNIDKYIQKLTNALDTKLAH</sequence>
<dbReference type="GO" id="GO:0000271">
    <property type="term" value="P:polysaccharide biosynthetic process"/>
    <property type="evidence" value="ECO:0007669"/>
    <property type="project" value="UniProtKB-KW"/>
</dbReference>
<evidence type="ECO:0000259" key="4">
    <source>
        <dbReference type="Pfam" id="PF11380"/>
    </source>
</evidence>